<feature type="domain" description="AMP-binding enzyme C-terminal" evidence="5">
    <location>
        <begin position="379"/>
        <end position="454"/>
    </location>
</feature>
<protein>
    <submittedName>
        <fullName evidence="6">Fatty-acyl-CoA synthase</fullName>
    </submittedName>
</protein>
<dbReference type="Pfam" id="PF00501">
    <property type="entry name" value="AMP-binding"/>
    <property type="match status" value="1"/>
</dbReference>
<dbReference type="GO" id="GO:0006631">
    <property type="term" value="P:fatty acid metabolic process"/>
    <property type="evidence" value="ECO:0007669"/>
    <property type="project" value="TreeGrafter"/>
</dbReference>
<dbReference type="InterPro" id="IPR000873">
    <property type="entry name" value="AMP-dep_synth/lig_dom"/>
</dbReference>
<dbReference type="PANTHER" id="PTHR43201:SF5">
    <property type="entry name" value="MEDIUM-CHAIN ACYL-COA LIGASE ACSF2, MITOCHONDRIAL"/>
    <property type="match status" value="1"/>
</dbReference>
<dbReference type="Pfam" id="PF13193">
    <property type="entry name" value="AMP-binding_C"/>
    <property type="match status" value="1"/>
</dbReference>
<organism evidence="6 7">
    <name type="scientific">Hoeflea marina</name>
    <dbReference type="NCBI Taxonomy" id="274592"/>
    <lineage>
        <taxon>Bacteria</taxon>
        <taxon>Pseudomonadati</taxon>
        <taxon>Pseudomonadota</taxon>
        <taxon>Alphaproteobacteria</taxon>
        <taxon>Hyphomicrobiales</taxon>
        <taxon>Rhizobiaceae</taxon>
        <taxon>Hoeflea</taxon>
    </lineage>
</organism>
<dbReference type="InterPro" id="IPR045851">
    <property type="entry name" value="AMP-bd_C_sf"/>
</dbReference>
<comment type="similarity">
    <text evidence="1">Belongs to the ATP-dependent AMP-binding enzyme family.</text>
</comment>
<reference evidence="6 7" key="1">
    <citation type="submission" date="2018-05" db="EMBL/GenBank/DDBJ databases">
        <title>Genomic Encyclopedia of Type Strains, Phase IV (KMG-IV): sequencing the most valuable type-strain genomes for metagenomic binning, comparative biology and taxonomic classification.</title>
        <authorList>
            <person name="Goeker M."/>
        </authorList>
    </citation>
    <scope>NUCLEOTIDE SEQUENCE [LARGE SCALE GENOMIC DNA]</scope>
    <source>
        <strain evidence="6 7">DSM 16791</strain>
    </source>
</reference>
<name>A0A317PNA2_9HYPH</name>
<dbReference type="PROSITE" id="PS00455">
    <property type="entry name" value="AMP_BINDING"/>
    <property type="match status" value="1"/>
</dbReference>
<evidence type="ECO:0000256" key="3">
    <source>
        <dbReference type="ARBA" id="ARBA00022723"/>
    </source>
</evidence>
<evidence type="ECO:0000256" key="2">
    <source>
        <dbReference type="ARBA" id="ARBA00022598"/>
    </source>
</evidence>
<dbReference type="InterPro" id="IPR042099">
    <property type="entry name" value="ANL_N_sf"/>
</dbReference>
<dbReference type="GO" id="GO:0031956">
    <property type="term" value="F:medium-chain fatty acid-CoA ligase activity"/>
    <property type="evidence" value="ECO:0007669"/>
    <property type="project" value="TreeGrafter"/>
</dbReference>
<evidence type="ECO:0000259" key="5">
    <source>
        <dbReference type="Pfam" id="PF13193"/>
    </source>
</evidence>
<dbReference type="Gene3D" id="3.30.300.30">
    <property type="match status" value="1"/>
</dbReference>
<accession>A0A317PNA2</accession>
<evidence type="ECO:0000313" key="6">
    <source>
        <dbReference type="EMBL" id="PWW01719.1"/>
    </source>
</evidence>
<dbReference type="InterPro" id="IPR020845">
    <property type="entry name" value="AMP-binding_CS"/>
</dbReference>
<proteinExistence type="inferred from homology"/>
<keyword evidence="7" id="KW-1185">Reference proteome</keyword>
<dbReference type="PANTHER" id="PTHR43201">
    <property type="entry name" value="ACYL-COA SYNTHETASE"/>
    <property type="match status" value="1"/>
</dbReference>
<feature type="domain" description="AMP-dependent synthetase/ligase" evidence="4">
    <location>
        <begin position="6"/>
        <end position="329"/>
    </location>
</feature>
<dbReference type="SUPFAM" id="SSF56801">
    <property type="entry name" value="Acetyl-CoA synthetase-like"/>
    <property type="match status" value="1"/>
</dbReference>
<evidence type="ECO:0000259" key="4">
    <source>
        <dbReference type="Pfam" id="PF00501"/>
    </source>
</evidence>
<comment type="caution">
    <text evidence="6">The sequence shown here is derived from an EMBL/GenBank/DDBJ whole genome shotgun (WGS) entry which is preliminary data.</text>
</comment>
<keyword evidence="2" id="KW-0436">Ligase</keyword>
<sequence length="469" mass="50028">MLGAVPGTAALVDVRSGERVGKARLVELVARRTGEFADIGVRRGDRVIVAEANPLQYLVSILACWAGGHVAVAVNPAISAHEQQNVIDMTGATCFRGDCRAIVAQAEEPETAAPSPLHPDEPALILMTSGTTGRPKGIVHSLRGLTARIALNIAHLGRPVLSDTLCMLPVFFGHGLIGNVLTPLHAGGTVLMWPTPDMAELRGLGALIDDHRIRFLSSVPTMWKMALRLAEQPKRPLERIHIGSAPLSAGLWQQVCDWGGTRQVFNMFGMTETANWIGGGAIDEGGARDGHVGQMWGGSAAILADTGDILPYGRGEVLVQTPSIMLGYWRRPDLDAEAFIGNWFRTGDIGVLDEAGTLALTGRIKTEINRAGIKIQAEEIDMLLERHEAVAEACGFGIPDPVSGEAVAAAVVLKAGAEADPEALKAWCRRQARPDAVPARIAIVEAIPRNDRGKVVRADVRAFVEGRMS</sequence>
<dbReference type="AlphaFoldDB" id="A0A317PNA2"/>
<evidence type="ECO:0000256" key="1">
    <source>
        <dbReference type="ARBA" id="ARBA00006432"/>
    </source>
</evidence>
<dbReference type="EMBL" id="QGTR01000002">
    <property type="protein sequence ID" value="PWW01719.1"/>
    <property type="molecule type" value="Genomic_DNA"/>
</dbReference>
<dbReference type="GO" id="GO:0046872">
    <property type="term" value="F:metal ion binding"/>
    <property type="evidence" value="ECO:0007669"/>
    <property type="project" value="UniProtKB-KW"/>
</dbReference>
<keyword evidence="3" id="KW-0479">Metal-binding</keyword>
<evidence type="ECO:0000313" key="7">
    <source>
        <dbReference type="Proteomes" id="UP000246352"/>
    </source>
</evidence>
<dbReference type="InterPro" id="IPR025110">
    <property type="entry name" value="AMP-bd_C"/>
</dbReference>
<gene>
    <name evidence="6" type="ORF">DFR52_102383</name>
</gene>
<dbReference type="Proteomes" id="UP000246352">
    <property type="component" value="Unassembled WGS sequence"/>
</dbReference>
<dbReference type="Gene3D" id="3.40.50.12780">
    <property type="entry name" value="N-terminal domain of ligase-like"/>
    <property type="match status" value="1"/>
</dbReference>